<accession>H6N645</accession>
<evidence type="ECO:0000313" key="2">
    <source>
        <dbReference type="EMBL" id="AEW45117.1"/>
    </source>
</evidence>
<keyword evidence="1" id="KW-1133">Transmembrane helix</keyword>
<gene>
    <name evidence="2" type="ordered locus">MHC_01255</name>
</gene>
<dbReference type="Proteomes" id="UP000009135">
    <property type="component" value="Chromosome"/>
</dbReference>
<evidence type="ECO:0000313" key="3">
    <source>
        <dbReference type="Proteomes" id="UP000009135"/>
    </source>
</evidence>
<proteinExistence type="predicted"/>
<reference evidence="2 3" key="1">
    <citation type="journal article" date="2012" name="J. Bacteriol.">
        <title>Complete genome sequence of Mycoplasma haemocanis strain Illinois.</title>
        <authorList>
            <person name="do Nascimento N.C."/>
            <person name="Guimaraes A.M."/>
            <person name="Santos A.P."/>
            <person name="Sanmiguel P.J."/>
            <person name="Messick J.B."/>
        </authorList>
    </citation>
    <scope>NUCLEOTIDE SEQUENCE [LARGE SCALE GENOMIC DNA]</scope>
    <source>
        <strain evidence="2 3">Illinois</strain>
    </source>
</reference>
<dbReference type="AlphaFoldDB" id="H6N645"/>
<dbReference type="KEGG" id="mhe:MHC_01255"/>
<keyword evidence="1" id="KW-0812">Transmembrane</keyword>
<organism evidence="2 3">
    <name type="scientific">Mycoplasma haemocanis (strain Illinois)</name>
    <dbReference type="NCBI Taxonomy" id="1111676"/>
    <lineage>
        <taxon>Bacteria</taxon>
        <taxon>Bacillati</taxon>
        <taxon>Mycoplasmatota</taxon>
        <taxon>Mollicutes</taxon>
        <taxon>Mycoplasmataceae</taxon>
        <taxon>Mycoplasma</taxon>
    </lineage>
</organism>
<dbReference type="STRING" id="1111676.MHC_01255"/>
<keyword evidence="1" id="KW-0472">Membrane</keyword>
<dbReference type="HOGENOM" id="CLU_098620_0_0_14"/>
<sequence>MTPVIKIASVAIVGTASIGGIYFGTDLLKQRSNLLKKTISSLLKEKNAEKRLIDFSAPIGDKAWKEAWKAYREANKTTNPWGITGWSQTSSAVDSNVDAPKDFVDKCSIKSSLAVEGVEDAVYREVLSYCTRATLVSDLISENNKGRKILKSTDQNEEANWKKVWDVYKSRNSVKTKDGDIWKLKDWETKHSGDVLPDNYKTTCDSKILEEVFKTDDERYLNALNWCTVEG</sequence>
<keyword evidence="3" id="KW-1185">Reference proteome</keyword>
<dbReference type="EMBL" id="CP003199">
    <property type="protein sequence ID" value="AEW45117.1"/>
    <property type="molecule type" value="Genomic_DNA"/>
</dbReference>
<name>H6N645_MYCHN</name>
<protein>
    <submittedName>
        <fullName evidence="2">Uncharacterized protein</fullName>
    </submittedName>
</protein>
<dbReference type="OrthoDB" id="9822834at2"/>
<evidence type="ECO:0000256" key="1">
    <source>
        <dbReference type="SAM" id="Phobius"/>
    </source>
</evidence>
<feature type="transmembrane region" description="Helical" evidence="1">
    <location>
        <begin position="6"/>
        <end position="28"/>
    </location>
</feature>